<dbReference type="Proteomes" id="UP000181917">
    <property type="component" value="Unassembled WGS sequence"/>
</dbReference>
<dbReference type="STRING" id="37928.SAMN04489742_1332"/>
<dbReference type="AlphaFoldDB" id="A0A1H1BBK9"/>
<dbReference type="OrthoDB" id="9814826at2"/>
<dbReference type="RefSeq" id="WP_074699755.1">
    <property type="nucleotide sequence ID" value="NZ_CP018863.1"/>
</dbReference>
<dbReference type="Gene3D" id="3.40.50.80">
    <property type="entry name" value="Nucleotide-binding domain of ferredoxin-NADP reductase (FNR) module"/>
    <property type="match status" value="1"/>
</dbReference>
<evidence type="ECO:0000313" key="2">
    <source>
        <dbReference type="EMBL" id="SDQ49335.1"/>
    </source>
</evidence>
<dbReference type="PROSITE" id="PS51384">
    <property type="entry name" value="FAD_FR"/>
    <property type="match status" value="1"/>
</dbReference>
<sequence>MSAQPGARPARPRKPQTNLQVLRTERLSEHMVRVFAGGEGFGKFAAKDATDQYVKIFFLDPELDVELPVDVAELKETLPADKLPVTRTYTVRNVDHTAGEIAIDFVVHGDEGLAGPWALKAQTGDWVMFTGPGGAYSPNPDADWYLLAGDDSALPAIGAAIEALPAHAIGHALIEVDSEADIQELHAPAGLQFHWLFREGQVPGTTTLLRDAVATLAWPAGDVDAFVHGERGAIKSLRDVLFKERGLHRKQVSISGYWAYGRAEDAFQAEKRTEVGQIFPENYPAT</sequence>
<protein>
    <submittedName>
        <fullName evidence="2">NADPH-dependent ferric siderophore reductase, contains FAD-binding and SIP domains</fullName>
    </submittedName>
</protein>
<accession>A0A1H1BBK9</accession>
<dbReference type="EMBL" id="FNKH01000002">
    <property type="protein sequence ID" value="SDQ49335.1"/>
    <property type="molecule type" value="Genomic_DNA"/>
</dbReference>
<dbReference type="SUPFAM" id="SSF63380">
    <property type="entry name" value="Riboflavin synthase domain-like"/>
    <property type="match status" value="1"/>
</dbReference>
<dbReference type="GO" id="GO:0016491">
    <property type="term" value="F:oxidoreductase activity"/>
    <property type="evidence" value="ECO:0007669"/>
    <property type="project" value="InterPro"/>
</dbReference>
<dbReference type="InterPro" id="IPR039261">
    <property type="entry name" value="FNR_nucleotide-bd"/>
</dbReference>
<dbReference type="CDD" id="cd06193">
    <property type="entry name" value="siderophore_interacting"/>
    <property type="match status" value="1"/>
</dbReference>
<dbReference type="InterPro" id="IPR017927">
    <property type="entry name" value="FAD-bd_FR_type"/>
</dbReference>
<dbReference type="PANTHER" id="PTHR30157:SF0">
    <property type="entry name" value="NADPH-DEPENDENT FERRIC-CHELATE REDUCTASE"/>
    <property type="match status" value="1"/>
</dbReference>
<dbReference type="InterPro" id="IPR013113">
    <property type="entry name" value="SIP_FAD-bd"/>
</dbReference>
<proteinExistence type="predicted"/>
<dbReference type="InterPro" id="IPR017938">
    <property type="entry name" value="Riboflavin_synthase-like_b-brl"/>
</dbReference>
<feature type="domain" description="FAD-binding FR-type" evidence="1">
    <location>
        <begin position="14"/>
        <end position="139"/>
    </location>
</feature>
<gene>
    <name evidence="2" type="ORF">SAMN04489742_1332</name>
</gene>
<evidence type="ECO:0000259" key="1">
    <source>
        <dbReference type="PROSITE" id="PS51384"/>
    </source>
</evidence>
<dbReference type="FunFam" id="2.40.30.10:FF:000131">
    <property type="entry name" value="NADPH-dependent ferric siderophore reductase"/>
    <property type="match status" value="1"/>
</dbReference>
<dbReference type="InterPro" id="IPR007037">
    <property type="entry name" value="SIP_rossman_dom"/>
</dbReference>
<dbReference type="Pfam" id="PF08021">
    <property type="entry name" value="FAD_binding_9"/>
    <property type="match status" value="1"/>
</dbReference>
<evidence type="ECO:0000313" key="3">
    <source>
        <dbReference type="Proteomes" id="UP000181917"/>
    </source>
</evidence>
<dbReference type="PANTHER" id="PTHR30157">
    <property type="entry name" value="FERRIC REDUCTASE, NADPH-DEPENDENT"/>
    <property type="match status" value="1"/>
</dbReference>
<dbReference type="Pfam" id="PF04954">
    <property type="entry name" value="SIP"/>
    <property type="match status" value="1"/>
</dbReference>
<keyword evidence="3" id="KW-1185">Reference proteome</keyword>
<dbReference type="KEGG" id="acry:AC20117_10695"/>
<name>A0A1H1BBK9_9MICC</name>
<organism evidence="2 3">
    <name type="scientific">Crystallibacter crystallopoietes</name>
    <dbReference type="NCBI Taxonomy" id="37928"/>
    <lineage>
        <taxon>Bacteria</taxon>
        <taxon>Bacillati</taxon>
        <taxon>Actinomycetota</taxon>
        <taxon>Actinomycetes</taxon>
        <taxon>Micrococcales</taxon>
        <taxon>Micrococcaceae</taxon>
        <taxon>Crystallibacter</taxon>
    </lineage>
</organism>
<dbReference type="Gene3D" id="2.40.30.10">
    <property type="entry name" value="Translation factors"/>
    <property type="match status" value="1"/>
</dbReference>
<reference evidence="2 3" key="1">
    <citation type="submission" date="2016-10" db="EMBL/GenBank/DDBJ databases">
        <authorList>
            <person name="de Groot N.N."/>
        </authorList>
    </citation>
    <scope>NUCLEOTIDE SEQUENCE [LARGE SCALE GENOMIC DNA]</scope>
    <source>
        <strain evidence="2 3">DSM 20117</strain>
    </source>
</reference>
<dbReference type="InterPro" id="IPR039374">
    <property type="entry name" value="SIP_fam"/>
</dbReference>